<keyword evidence="2" id="KW-1185">Reference proteome</keyword>
<gene>
    <name evidence="1" type="ORF">IQ266_08740</name>
</gene>
<sequence>MPSSTSLTVGPVQNYVDGSSWFDLSRYDALGSQDRVNVNLTASDLWLVDASKIKLASDYAPRIAFINESAGNRSPISISASGETFDQALVFKDLSGIDSALPSEDASLSRGDWVQLSNIAAGSQLNFSVVPNGVVQPGRKALSTDYTINPETPYNSNGPVFWTAYADPETSTVLLAYEDQTSWGSDNDFNDGVIALDIGEENFDQLFRTANLGQDATINLDGAQRVDVPYELEAGLGLVGLALIVGHKAIFRKVKQLFAPQKVDFSH</sequence>
<reference evidence="1" key="1">
    <citation type="submission" date="2020-10" db="EMBL/GenBank/DDBJ databases">
        <authorList>
            <person name="Castelo-Branco R."/>
            <person name="Eusebio N."/>
            <person name="Adriana R."/>
            <person name="Vieira A."/>
            <person name="Brugerolle De Fraissinette N."/>
            <person name="Rezende De Castro R."/>
            <person name="Schneider M.P."/>
            <person name="Vasconcelos V."/>
            <person name="Leao P.N."/>
        </authorList>
    </citation>
    <scope>NUCLEOTIDE SEQUENCE</scope>
    <source>
        <strain evidence="1">LEGE 11480</strain>
    </source>
</reference>
<proteinExistence type="predicted"/>
<dbReference type="AlphaFoldDB" id="A0A928VL98"/>
<organism evidence="1 2">
    <name type="scientific">Romeriopsis navalis LEGE 11480</name>
    <dbReference type="NCBI Taxonomy" id="2777977"/>
    <lineage>
        <taxon>Bacteria</taxon>
        <taxon>Bacillati</taxon>
        <taxon>Cyanobacteriota</taxon>
        <taxon>Cyanophyceae</taxon>
        <taxon>Leptolyngbyales</taxon>
        <taxon>Leptolyngbyaceae</taxon>
        <taxon>Romeriopsis</taxon>
        <taxon>Romeriopsis navalis</taxon>
    </lineage>
</organism>
<dbReference type="Proteomes" id="UP000625316">
    <property type="component" value="Unassembled WGS sequence"/>
</dbReference>
<evidence type="ECO:0008006" key="3">
    <source>
        <dbReference type="Google" id="ProtNLM"/>
    </source>
</evidence>
<comment type="caution">
    <text evidence="1">The sequence shown here is derived from an EMBL/GenBank/DDBJ whole genome shotgun (WGS) entry which is preliminary data.</text>
</comment>
<evidence type="ECO:0000313" key="1">
    <source>
        <dbReference type="EMBL" id="MBE9029813.1"/>
    </source>
</evidence>
<evidence type="ECO:0000313" key="2">
    <source>
        <dbReference type="Proteomes" id="UP000625316"/>
    </source>
</evidence>
<dbReference type="RefSeq" id="WP_264324630.1">
    <property type="nucleotide sequence ID" value="NZ_JADEXQ010000022.1"/>
</dbReference>
<protein>
    <recommendedName>
        <fullName evidence="3">DUF4114 domain-containing protein</fullName>
    </recommendedName>
</protein>
<dbReference type="EMBL" id="JADEXQ010000022">
    <property type="protein sequence ID" value="MBE9029813.1"/>
    <property type="molecule type" value="Genomic_DNA"/>
</dbReference>
<name>A0A928VL98_9CYAN</name>
<accession>A0A928VL98</accession>